<dbReference type="Gene3D" id="3.40.250.10">
    <property type="entry name" value="Rhodanese-like domain"/>
    <property type="match status" value="1"/>
</dbReference>
<dbReference type="InterPro" id="IPR001763">
    <property type="entry name" value="Rhodanese-like_dom"/>
</dbReference>
<keyword evidence="6" id="KW-1185">Reference proteome</keyword>
<feature type="domain" description="Rhodanese" evidence="2">
    <location>
        <begin position="52"/>
        <end position="138"/>
    </location>
</feature>
<dbReference type="RefSeq" id="WP_144306017.1">
    <property type="nucleotide sequence ID" value="NZ_CP039543.1"/>
</dbReference>
<feature type="region of interest" description="Disordered" evidence="1">
    <location>
        <begin position="26"/>
        <end position="48"/>
    </location>
</feature>
<reference evidence="3 6" key="2">
    <citation type="submission" date="2019-04" db="EMBL/GenBank/DDBJ databases">
        <title>Isolation and culture of sulfate reducing bacteria from the cold seep of the South China Sea.</title>
        <authorList>
            <person name="Sun C."/>
            <person name="Liu R."/>
        </authorList>
    </citation>
    <scope>NUCLEOTIDE SEQUENCE [LARGE SCALE GENOMIC DNA]</scope>
    <source>
        <strain evidence="3 6">CS1</strain>
    </source>
</reference>
<organism evidence="4 5">
    <name type="scientific">Oceanidesulfovibrio marinus</name>
    <dbReference type="NCBI Taxonomy" id="370038"/>
    <lineage>
        <taxon>Bacteria</taxon>
        <taxon>Pseudomonadati</taxon>
        <taxon>Thermodesulfobacteriota</taxon>
        <taxon>Desulfovibrionia</taxon>
        <taxon>Desulfovibrionales</taxon>
        <taxon>Desulfovibrionaceae</taxon>
        <taxon>Oceanidesulfovibrio</taxon>
    </lineage>
</organism>
<evidence type="ECO:0000256" key="1">
    <source>
        <dbReference type="SAM" id="MobiDB-lite"/>
    </source>
</evidence>
<dbReference type="Proteomes" id="UP000503251">
    <property type="component" value="Chromosome"/>
</dbReference>
<dbReference type="Proteomes" id="UP000434052">
    <property type="component" value="Unassembled WGS sequence"/>
</dbReference>
<evidence type="ECO:0000313" key="6">
    <source>
        <dbReference type="Proteomes" id="UP000503251"/>
    </source>
</evidence>
<dbReference type="EMBL" id="QMIF01000009">
    <property type="protein sequence ID" value="TVM32835.1"/>
    <property type="molecule type" value="Genomic_DNA"/>
</dbReference>
<evidence type="ECO:0000313" key="3">
    <source>
        <dbReference type="EMBL" id="QJT09340.1"/>
    </source>
</evidence>
<evidence type="ECO:0000313" key="4">
    <source>
        <dbReference type="EMBL" id="TVM32835.1"/>
    </source>
</evidence>
<protein>
    <submittedName>
        <fullName evidence="3">Rhodanese-like domain-containing protein</fullName>
    </submittedName>
</protein>
<reference evidence="4 5" key="1">
    <citation type="submission" date="2018-06" db="EMBL/GenBank/DDBJ databases">
        <title>Complete genome of Desulfovibrio marinus P48SEP.</title>
        <authorList>
            <person name="Crispim J.S."/>
            <person name="Vidigal P.M.P."/>
            <person name="Silva L.C.F."/>
            <person name="Araujo L.C."/>
            <person name="Laguardia C.N."/>
            <person name="Dias R.S."/>
            <person name="Sousa M.P."/>
            <person name="Paula S.O."/>
            <person name="Silva C."/>
        </authorList>
    </citation>
    <scope>NUCLEOTIDE SEQUENCE [LARGE SCALE GENOMIC DNA]</scope>
    <source>
        <strain evidence="4 5">P48SEP</strain>
    </source>
</reference>
<evidence type="ECO:0000313" key="5">
    <source>
        <dbReference type="Proteomes" id="UP000434052"/>
    </source>
</evidence>
<name>A0A6P1ZFZ2_9BACT</name>
<proteinExistence type="predicted"/>
<dbReference type="OrthoDB" id="9789585at2"/>
<gene>
    <name evidence="4" type="ORF">DQK91_14105</name>
    <name evidence="3" type="ORF">E8L03_10490</name>
</gene>
<dbReference type="AlphaFoldDB" id="A0A6P1ZFZ2"/>
<evidence type="ECO:0000259" key="2">
    <source>
        <dbReference type="PROSITE" id="PS50206"/>
    </source>
</evidence>
<dbReference type="SUPFAM" id="SSF52821">
    <property type="entry name" value="Rhodanese/Cell cycle control phosphatase"/>
    <property type="match status" value="1"/>
</dbReference>
<feature type="compositionally biased region" description="Basic and acidic residues" evidence="1">
    <location>
        <begin position="31"/>
        <end position="45"/>
    </location>
</feature>
<accession>A0A6P1ZFZ2</accession>
<dbReference type="EMBL" id="CP039543">
    <property type="protein sequence ID" value="QJT09340.1"/>
    <property type="molecule type" value="Genomic_DNA"/>
</dbReference>
<sequence length="139" mass="15561">MNEKTQQFVETMKKNAANLQAPDYYGEFGETLDKPSHQPDVERTPPRTLKPLLDDTVVIDVQESGSEKVKGAVSVNPKNYDWLIGQKQENHYVVVDDQPGESRAEVVAQHMISRNFPFVTILEGGISAWKDAGFATEAR</sequence>
<dbReference type="PROSITE" id="PS50206">
    <property type="entry name" value="RHODANESE_3"/>
    <property type="match status" value="1"/>
</dbReference>
<dbReference type="Pfam" id="PF00581">
    <property type="entry name" value="Rhodanese"/>
    <property type="match status" value="1"/>
</dbReference>
<dbReference type="InterPro" id="IPR036873">
    <property type="entry name" value="Rhodanese-like_dom_sf"/>
</dbReference>
<dbReference type="CDD" id="cd00158">
    <property type="entry name" value="RHOD"/>
    <property type="match status" value="1"/>
</dbReference>